<evidence type="ECO:0000313" key="2">
    <source>
        <dbReference type="EMBL" id="JAT55248.1"/>
    </source>
</evidence>
<reference evidence="2" key="1">
    <citation type="submission" date="2015-07" db="EMBL/GenBank/DDBJ databases">
        <title>Transcriptome Assembly of Anthurium amnicola.</title>
        <authorList>
            <person name="Suzuki J."/>
        </authorList>
    </citation>
    <scope>NUCLEOTIDE SEQUENCE</scope>
</reference>
<organism evidence="2">
    <name type="scientific">Anthurium amnicola</name>
    <dbReference type="NCBI Taxonomy" id="1678845"/>
    <lineage>
        <taxon>Eukaryota</taxon>
        <taxon>Viridiplantae</taxon>
        <taxon>Streptophyta</taxon>
        <taxon>Embryophyta</taxon>
        <taxon>Tracheophyta</taxon>
        <taxon>Spermatophyta</taxon>
        <taxon>Magnoliopsida</taxon>
        <taxon>Liliopsida</taxon>
        <taxon>Araceae</taxon>
        <taxon>Pothoideae</taxon>
        <taxon>Potheae</taxon>
        <taxon>Anthurium</taxon>
    </lineage>
</organism>
<accession>A0A1D1YKS1</accession>
<feature type="non-terminal residue" evidence="2">
    <location>
        <position position="1"/>
    </location>
</feature>
<dbReference type="PANTHER" id="PTHR44259">
    <property type="entry name" value="OS07G0183000 PROTEIN-RELATED"/>
    <property type="match status" value="1"/>
</dbReference>
<protein>
    <submittedName>
        <fullName evidence="2">F-box protein SKIP23</fullName>
    </submittedName>
</protein>
<dbReference type="InterPro" id="IPR050942">
    <property type="entry name" value="F-box_BR-signaling"/>
</dbReference>
<dbReference type="EMBL" id="GDJX01012688">
    <property type="protein sequence ID" value="JAT55248.1"/>
    <property type="molecule type" value="Transcribed_RNA"/>
</dbReference>
<name>A0A1D1YKS1_9ARAE</name>
<sequence length="194" mass="22307">NFEDIIYDDGKFYALANDEEMGEIGEIVSIDFKNSSSPNIPPTVAMFAPKQFPLSRYPDRMYLVALPSGEIIHAVRYVDRVEGKYKTESFEIHKLEVNSTGKEWVEVDDIGDCCLFLGFNQSMSLPTSQVLGKYRANCIYFADDIRTTYIYVGRDYGGYDFGIYDIEEHTVERFCHIDDVQRVMPPPMWFTPSV</sequence>
<dbReference type="PANTHER" id="PTHR44259:SF114">
    <property type="entry name" value="OS06G0707300 PROTEIN"/>
    <property type="match status" value="1"/>
</dbReference>
<gene>
    <name evidence="2" type="primary">SKIP23_3</name>
    <name evidence="2" type="ORF">g.62911</name>
</gene>
<evidence type="ECO:0000259" key="1">
    <source>
        <dbReference type="Pfam" id="PF03478"/>
    </source>
</evidence>
<dbReference type="InterPro" id="IPR005174">
    <property type="entry name" value="KIB1-4_b-propeller"/>
</dbReference>
<dbReference type="AlphaFoldDB" id="A0A1D1YKS1"/>
<proteinExistence type="predicted"/>
<feature type="domain" description="KIB1-4 beta-propeller" evidence="1">
    <location>
        <begin position="2"/>
        <end position="164"/>
    </location>
</feature>
<dbReference type="Pfam" id="PF03478">
    <property type="entry name" value="Beta-prop_KIB1-4"/>
    <property type="match status" value="1"/>
</dbReference>